<keyword evidence="2 5" id="KW-0489">Methyltransferase</keyword>
<comment type="catalytic activity">
    <reaction evidence="5">
        <text>uridine(32) in tRNA + S-adenosyl-L-methionine = 2'-O-methyluridine(32) in tRNA + S-adenosyl-L-homocysteine + H(+)</text>
        <dbReference type="Rhea" id="RHEA:42936"/>
        <dbReference type="Rhea" id="RHEA-COMP:10107"/>
        <dbReference type="Rhea" id="RHEA-COMP:10290"/>
        <dbReference type="ChEBI" id="CHEBI:15378"/>
        <dbReference type="ChEBI" id="CHEBI:57856"/>
        <dbReference type="ChEBI" id="CHEBI:59789"/>
        <dbReference type="ChEBI" id="CHEBI:65315"/>
        <dbReference type="ChEBI" id="CHEBI:74478"/>
        <dbReference type="EC" id="2.1.1.200"/>
    </reaction>
</comment>
<dbReference type="InterPro" id="IPR029028">
    <property type="entry name" value="Alpha/beta_knot_MTases"/>
</dbReference>
<dbReference type="GO" id="GO:0002128">
    <property type="term" value="P:tRNA nucleoside ribose methylation"/>
    <property type="evidence" value="ECO:0007669"/>
    <property type="project" value="TreeGrafter"/>
</dbReference>
<feature type="domain" description="tRNA/rRNA methyltransferase SpoU type" evidence="6">
    <location>
        <begin position="5"/>
        <end position="154"/>
    </location>
</feature>
<proteinExistence type="inferred from homology"/>
<dbReference type="NCBIfam" id="TIGR00050">
    <property type="entry name" value="rRNA_methyl_1"/>
    <property type="match status" value="1"/>
</dbReference>
<comment type="catalytic activity">
    <reaction evidence="5">
        <text>cytidine(32) in tRNA + S-adenosyl-L-methionine = 2'-O-methylcytidine(32) in tRNA + S-adenosyl-L-homocysteine + H(+)</text>
        <dbReference type="Rhea" id="RHEA:42932"/>
        <dbReference type="Rhea" id="RHEA-COMP:10288"/>
        <dbReference type="Rhea" id="RHEA-COMP:10289"/>
        <dbReference type="ChEBI" id="CHEBI:15378"/>
        <dbReference type="ChEBI" id="CHEBI:57856"/>
        <dbReference type="ChEBI" id="CHEBI:59789"/>
        <dbReference type="ChEBI" id="CHEBI:74495"/>
        <dbReference type="ChEBI" id="CHEBI:82748"/>
        <dbReference type="EC" id="2.1.1.200"/>
    </reaction>
</comment>
<sequence>MLDNVRVVMVGTTHPGNIGAAARAMKTMGLSDLRLVTPKIYPSAEATSRASGAGDILAAARVCDSLDEALEGATLVVGTSARHRRIPWPCLTPRELGQQLEQEPADARIAVLFGREDRGLTNEELHRCNLHVSVPTNPEYGVLNVASAVQLIAYELRLVLADDDTVPKAARANRATMTPPRMYWDEPVASNDAVQHFLDHLERIMVRSEFLDPEKPAQVMTRMRRLFLRARPDRMEINILRGTLVAIDKALDDRS</sequence>
<protein>
    <recommendedName>
        <fullName evidence="5">tRNA (cytidine/uridine-2'-O-)-methyltransferase TrmJ</fullName>
        <ecNumber evidence="5">2.1.1.200</ecNumber>
    </recommendedName>
    <alternativeName>
        <fullName evidence="5">tRNA (cytidine(32)/uridine(32)-2'-O)-methyltransferase</fullName>
    </alternativeName>
    <alternativeName>
        <fullName evidence="5">tRNA Cm32/Um32 methyltransferase</fullName>
    </alternativeName>
</protein>
<dbReference type="GO" id="GO:0003723">
    <property type="term" value="F:RNA binding"/>
    <property type="evidence" value="ECO:0007669"/>
    <property type="project" value="InterPro"/>
</dbReference>
<dbReference type="Gene3D" id="1.10.8.590">
    <property type="match status" value="1"/>
</dbReference>
<evidence type="ECO:0000256" key="2">
    <source>
        <dbReference type="ARBA" id="ARBA00022603"/>
    </source>
</evidence>
<dbReference type="SUPFAM" id="SSF75217">
    <property type="entry name" value="alpha/beta knot"/>
    <property type="match status" value="1"/>
</dbReference>
<dbReference type="RefSeq" id="WP_055098999.1">
    <property type="nucleotide sequence ID" value="NZ_CP102389.1"/>
</dbReference>
<dbReference type="InterPro" id="IPR001537">
    <property type="entry name" value="SpoU_MeTrfase"/>
</dbReference>
<evidence type="ECO:0000256" key="1">
    <source>
        <dbReference type="ARBA" id="ARBA00007228"/>
    </source>
</evidence>
<gene>
    <name evidence="5" type="primary">trmJ</name>
    <name evidence="7" type="ORF">LZG35_13425</name>
</gene>
<dbReference type="PANTHER" id="PTHR42786:SF2">
    <property type="entry name" value="TRNA (CYTIDINE_URIDINE-2'-O-)-METHYLTRANSFERASE TRMJ"/>
    <property type="match status" value="1"/>
</dbReference>
<keyword evidence="5" id="KW-0963">Cytoplasm</keyword>
<evidence type="ECO:0000256" key="3">
    <source>
        <dbReference type="ARBA" id="ARBA00022679"/>
    </source>
</evidence>
<keyword evidence="5" id="KW-0819">tRNA processing</keyword>
<keyword evidence="8" id="KW-1185">Reference proteome</keyword>
<dbReference type="InterPro" id="IPR029026">
    <property type="entry name" value="tRNA_m1G_MTases_N"/>
</dbReference>
<accession>A0A9Q3ZDL5</accession>
<reference evidence="7" key="1">
    <citation type="submission" date="2022-01" db="EMBL/GenBank/DDBJ databases">
        <authorList>
            <person name="Karlyshev A.V."/>
            <person name="Jaspars M."/>
        </authorList>
    </citation>
    <scope>NUCLEOTIDE SEQUENCE</scope>
    <source>
        <strain evidence="7">AGSA3-2</strain>
    </source>
</reference>
<dbReference type="GO" id="GO:0160206">
    <property type="term" value="F:tRNA (cytidine(32)/uridine(32)-2'-O)-methyltransferase activity"/>
    <property type="evidence" value="ECO:0007669"/>
    <property type="project" value="UniProtKB-EC"/>
</dbReference>
<evidence type="ECO:0000256" key="5">
    <source>
        <dbReference type="RuleBase" id="RU362024"/>
    </source>
</evidence>
<comment type="subcellular location">
    <subcellularLocation>
        <location evidence="5">Cytoplasm</location>
    </subcellularLocation>
</comment>
<dbReference type="FunFam" id="3.40.1280.10:FF:000006">
    <property type="entry name" value="Uncharacterized tRNA/rRNA methyltransferase HI_0380"/>
    <property type="match status" value="1"/>
</dbReference>
<comment type="caution">
    <text evidence="7">The sequence shown here is derived from an EMBL/GenBank/DDBJ whole genome shotgun (WGS) entry which is preliminary data.</text>
</comment>
<evidence type="ECO:0000256" key="4">
    <source>
        <dbReference type="ARBA" id="ARBA00022691"/>
    </source>
</evidence>
<organism evidence="7 8">
    <name type="scientific">Alloalcanivorax xenomutans</name>
    <dbReference type="NCBI Taxonomy" id="1094342"/>
    <lineage>
        <taxon>Bacteria</taxon>
        <taxon>Pseudomonadati</taxon>
        <taxon>Pseudomonadota</taxon>
        <taxon>Gammaproteobacteria</taxon>
        <taxon>Oceanospirillales</taxon>
        <taxon>Alcanivoracaceae</taxon>
        <taxon>Alloalcanivorax</taxon>
    </lineage>
</organism>
<dbReference type="GO" id="GO:0005829">
    <property type="term" value="C:cytosol"/>
    <property type="evidence" value="ECO:0007669"/>
    <property type="project" value="TreeGrafter"/>
</dbReference>
<evidence type="ECO:0000313" key="8">
    <source>
        <dbReference type="Proteomes" id="UP001107961"/>
    </source>
</evidence>
<dbReference type="AlphaFoldDB" id="A0A9Q3ZDL5"/>
<evidence type="ECO:0000313" key="7">
    <source>
        <dbReference type="EMBL" id="MCE7509640.1"/>
    </source>
</evidence>
<keyword evidence="3 7" id="KW-0808">Transferase</keyword>
<dbReference type="Pfam" id="PF00588">
    <property type="entry name" value="SpoU_methylase"/>
    <property type="match status" value="1"/>
</dbReference>
<dbReference type="PIRSF" id="PIRSF004808">
    <property type="entry name" value="LasT"/>
    <property type="match status" value="1"/>
</dbReference>
<dbReference type="InterPro" id="IPR004384">
    <property type="entry name" value="RNA_MeTrfase_TrmJ/LasT"/>
</dbReference>
<dbReference type="CDD" id="cd18093">
    <property type="entry name" value="SpoU-like_TrmJ"/>
    <property type="match status" value="1"/>
</dbReference>
<dbReference type="PANTHER" id="PTHR42786">
    <property type="entry name" value="TRNA/RRNA METHYLTRANSFERASE"/>
    <property type="match status" value="1"/>
</dbReference>
<dbReference type="Gene3D" id="3.40.1280.10">
    <property type="match status" value="1"/>
</dbReference>
<comment type="function">
    <text evidence="5">Catalyzes the formation of 2'O-methylated cytidine (Cm32) or 2'O-methylated uridine (Um32) at position 32 in tRNA.</text>
</comment>
<name>A0A9Q3ZDL5_9GAMM</name>
<keyword evidence="4 5" id="KW-0949">S-adenosyl-L-methionine</keyword>
<evidence type="ECO:0000259" key="6">
    <source>
        <dbReference type="Pfam" id="PF00588"/>
    </source>
</evidence>
<dbReference type="EC" id="2.1.1.200" evidence="5"/>
<dbReference type="EMBL" id="JAJVKT010000016">
    <property type="protein sequence ID" value="MCE7509640.1"/>
    <property type="molecule type" value="Genomic_DNA"/>
</dbReference>
<comment type="similarity">
    <text evidence="1">Belongs to the class IV-like SAM-binding methyltransferase superfamily. RNA methyltransferase TrmH family.</text>
</comment>
<dbReference type="Proteomes" id="UP001107961">
    <property type="component" value="Unassembled WGS sequence"/>
</dbReference>
<comment type="subunit">
    <text evidence="5">Homodimer.</text>
</comment>